<evidence type="ECO:0000313" key="2">
    <source>
        <dbReference type="Proteomes" id="UP000004986"/>
    </source>
</evidence>
<dbReference type="EMBL" id="AEAI01003491">
    <property type="protein sequence ID" value="EGH48793.1"/>
    <property type="molecule type" value="Genomic_DNA"/>
</dbReference>
<sequence length="31" mass="3371">MESSVSPCKLVETPSQISQASDIEWGVLVYS</sequence>
<proteinExistence type="predicted"/>
<gene>
    <name evidence="1" type="ORF">PSYPI_43286</name>
</gene>
<dbReference type="Proteomes" id="UP000004986">
    <property type="component" value="Unassembled WGS sequence"/>
</dbReference>
<keyword evidence="2" id="KW-1185">Reference proteome</keyword>
<name>F3GNZ0_PSESJ</name>
<reference evidence="1 2" key="1">
    <citation type="journal article" date="2011" name="PLoS Pathog.">
        <title>Dynamic evolution of pathogenicity revealed by sequencing and comparative genomics of 19 Pseudomonas syringae isolates.</title>
        <authorList>
            <person name="Baltrus D.A."/>
            <person name="Nishimura M.T."/>
            <person name="Romanchuk A."/>
            <person name="Chang J.H."/>
            <person name="Mukhtar M.S."/>
            <person name="Cherkis K."/>
            <person name="Roach J."/>
            <person name="Grant S.R."/>
            <person name="Jones C.D."/>
            <person name="Dangl J.L."/>
        </authorList>
    </citation>
    <scope>NUCLEOTIDE SEQUENCE [LARGE SCALE GENOMIC DNA]</scope>
    <source>
        <strain evidence="1 2">1704B</strain>
    </source>
</reference>
<feature type="non-terminal residue" evidence="1">
    <location>
        <position position="31"/>
    </location>
</feature>
<dbReference type="AlphaFoldDB" id="F3GNZ0"/>
<accession>F3GNZ0</accession>
<comment type="caution">
    <text evidence="1">The sequence shown here is derived from an EMBL/GenBank/DDBJ whole genome shotgun (WGS) entry which is preliminary data.</text>
</comment>
<protein>
    <submittedName>
        <fullName evidence="1">Uncharacterized protein</fullName>
    </submittedName>
</protein>
<dbReference type="HOGENOM" id="CLU_3400797_0_0_6"/>
<organism evidence="1 2">
    <name type="scientific">Pseudomonas syringae pv. pisi str. 1704B</name>
    <dbReference type="NCBI Taxonomy" id="629263"/>
    <lineage>
        <taxon>Bacteria</taxon>
        <taxon>Pseudomonadati</taxon>
        <taxon>Pseudomonadota</taxon>
        <taxon>Gammaproteobacteria</taxon>
        <taxon>Pseudomonadales</taxon>
        <taxon>Pseudomonadaceae</taxon>
        <taxon>Pseudomonas</taxon>
        <taxon>Pseudomonas syringae</taxon>
    </lineage>
</organism>
<evidence type="ECO:0000313" key="1">
    <source>
        <dbReference type="EMBL" id="EGH48793.1"/>
    </source>
</evidence>